<dbReference type="Pfam" id="PF02668">
    <property type="entry name" value="TauD"/>
    <property type="match status" value="1"/>
</dbReference>
<keyword evidence="9" id="KW-1185">Reference proteome</keyword>
<dbReference type="PROSITE" id="PS01357">
    <property type="entry name" value="ZF_ZZ_1"/>
    <property type="match status" value="1"/>
</dbReference>
<organism evidence="8 9">
    <name type="scientific">Symbiodinium necroappetens</name>
    <dbReference type="NCBI Taxonomy" id="1628268"/>
    <lineage>
        <taxon>Eukaryota</taxon>
        <taxon>Sar</taxon>
        <taxon>Alveolata</taxon>
        <taxon>Dinophyceae</taxon>
        <taxon>Suessiales</taxon>
        <taxon>Symbiodiniaceae</taxon>
        <taxon>Symbiodinium</taxon>
    </lineage>
</organism>
<dbReference type="Gene3D" id="3.30.60.90">
    <property type="match status" value="2"/>
</dbReference>
<dbReference type="GO" id="GO:0008270">
    <property type="term" value="F:zinc ion binding"/>
    <property type="evidence" value="ECO:0007669"/>
    <property type="project" value="UniProtKB-KW"/>
</dbReference>
<name>A0A812JVH7_9DINO</name>
<keyword evidence="1" id="KW-0479">Metal-binding</keyword>
<evidence type="ECO:0000313" key="9">
    <source>
        <dbReference type="Proteomes" id="UP000601435"/>
    </source>
</evidence>
<dbReference type="CDD" id="cd02340">
    <property type="entry name" value="ZZ_NBR1_like"/>
    <property type="match status" value="1"/>
</dbReference>
<feature type="region of interest" description="Disordered" evidence="6">
    <location>
        <begin position="1774"/>
        <end position="1845"/>
    </location>
</feature>
<dbReference type="InterPro" id="IPR042098">
    <property type="entry name" value="TauD-like_sf"/>
</dbReference>
<feature type="compositionally biased region" description="Low complexity" evidence="6">
    <location>
        <begin position="1201"/>
        <end position="1219"/>
    </location>
</feature>
<dbReference type="Pfam" id="PF00569">
    <property type="entry name" value="ZZ"/>
    <property type="match status" value="2"/>
</dbReference>
<dbReference type="PANTHER" id="PTHR10696:SF21">
    <property type="entry name" value="TAUD_TFDA-LIKE DOMAIN-CONTAINING PROTEIN"/>
    <property type="match status" value="1"/>
</dbReference>
<feature type="compositionally biased region" description="Basic and acidic residues" evidence="6">
    <location>
        <begin position="1836"/>
        <end position="1845"/>
    </location>
</feature>
<evidence type="ECO:0000256" key="2">
    <source>
        <dbReference type="ARBA" id="ARBA00022771"/>
    </source>
</evidence>
<dbReference type="SMART" id="SM00291">
    <property type="entry name" value="ZnF_ZZ"/>
    <property type="match status" value="2"/>
</dbReference>
<dbReference type="Proteomes" id="UP000601435">
    <property type="component" value="Unassembled WGS sequence"/>
</dbReference>
<dbReference type="OrthoDB" id="438006at2759"/>
<feature type="domain" description="ZZ-type" evidence="7">
    <location>
        <begin position="840"/>
        <end position="891"/>
    </location>
</feature>
<comment type="caution">
    <text evidence="8">The sequence shown here is derived from an EMBL/GenBank/DDBJ whole genome shotgun (WGS) entry which is preliminary data.</text>
</comment>
<feature type="compositionally biased region" description="Low complexity" evidence="6">
    <location>
        <begin position="1821"/>
        <end position="1835"/>
    </location>
</feature>
<evidence type="ECO:0000256" key="5">
    <source>
        <dbReference type="PROSITE-ProRule" id="PRU00228"/>
    </source>
</evidence>
<gene>
    <name evidence="8" type="primary">ddaC</name>
    <name evidence="8" type="ORF">SNEC2469_LOCUS2383</name>
</gene>
<evidence type="ECO:0000256" key="1">
    <source>
        <dbReference type="ARBA" id="ARBA00022723"/>
    </source>
</evidence>
<evidence type="ECO:0000256" key="6">
    <source>
        <dbReference type="SAM" id="MobiDB-lite"/>
    </source>
</evidence>
<dbReference type="PROSITE" id="PS50135">
    <property type="entry name" value="ZF_ZZ_2"/>
    <property type="match status" value="2"/>
</dbReference>
<sequence length="1845" mass="202963">MHGWFVFLFPYRLGTELRRGLGVATWSVGTPSERQNFKASSRLPASLPALTPNSLPLIVGVQPSAVSTSLNDLAVLSRGLVEEHLSAKGAILFRNLPVSTFSEAGSFISSLGYTMYHDPSGRERVAEGLYHSSLAVPADINIAPHQEHIVSNKPPSKLFLFCQSPSVDGGETPLAHAGDVWDWLQSTTQAQLRRRGVRFEMVRGNAGDPGNPVQFTRSWQEHFSTDDLQTAINKAKEDFNGTFEVDDHGNIILRSGFLLPVKVVQGREIFSSQLQNVYSLRWLWGDADEYVPDDILEDVMSAVWNAATVFRWKAGDLLVVDNVKVLHGRLSYQGTLPWTVFAFGKAQRDASILCFRHDLSADVPKVLNVSGCRGDHGQLNGSYTHLQGVRVSSRPVFVKDCRAREGEERKVLHFSQRSGRWFISSVSLGSLEVDQLSTSSDAGPPVMCQCQTAKSGSVIVRNVIVVPPCLVFQPPAAGRTTVAMAVLEIRVLLESNVVDTICVKADEVKNLPGEAFDIICQRAQQAVGNKAIKRIFYVDDEGDACTLAPPSISDALDLCRNGVLELRIMLEEATAATAQSQNSSPSMVSQGNEDEACVRHSHLKMVPEVLKEGVTAFTDRSCAFKGVPQQLTGATLFRSRYIVPEDTEFTVQARAGSPVYLFSEAHRDGGFPMLGWQQEDAGRFHWQDLDGRAYALNLWKKMKGVEDMKIPIMNSLVGGIAVQASQQTEAEPAKDDTKANLLLDMLRKAHGGNAREVLRAFGQAILQWLNEMQEELPVQCLTLLSPMHALANGSFREEELLSFAQTAVEAYESLEPNIKMEVRGRLQDLSNMLRSPQQVHHGIVCDGCQQTPLQGRRFKCKVCRDYDLCQTCMEKDCHPGHEFEEVPECQAPGNVFPMWQPTVYCDGCDAHPLEEANRYKCTICKDYDLCKSCFSSRQHIHPEHDSWIHQGAQVEEAAPPNTQSLDGKASITAMASLLQHSDPKVRAAANDALTSAGATSLASEKEGSDISDGWERLDSLDQVSAKEDSVSDINDGWDRLDNVDQASAKVIHASVFANAAVAHPLNLDMIHHGCKVFRLAHLEIDHTASTESRAIVKAVVVNDGTEPWPEASLLKLSEGPSWGFRELSLGAVPPGETVELVLDLCFLPGHLGDHVVSVWLRSSAARCQSGEPREQRAAVWSAVTFVPCQELQVGEGPARQASRSIGRSSALSRSSSIESPTHDELGDTSGTAQICATEVQGADFVLCLHFRDLSGGSESFGLSGDYVRSDQLYGDRPVFIKAPLRHRQGGFESDEKPSQGLERTLFFFYDDIRHRWQVAPEVGAKGLSVLARSPVGWDEVFSPNGAEAALIREVDPPRPSGCWQIRLNEPALAIHSRRSKQMTEIPQEASQLFQDCEALSVLTLEDRAPARTVSFQYEGPGEELQVLAEHPLAGDFRLLRQRYGKRPVYRRSALQPCGPGPGLPVQPGLFLFFEPRLGYWVVSTISPLASNHAVAFARPDLPGRFGQVLARTGPDWTPVLPQDARDWDAADSQDPGSHYRLGPARAPPSTLLSEHLTPTPWLHLVALGTDTPPKMVCLSGFGDRLHTLNGSYELLPESAWASRAAWARVPSTAEALVDLISLLTVLDVRRVIGLSVRTCTQRRQVLHEMGQADGLLSRWAALNGQPVSFHTNDGWRAEQKAFGSHSEQACLAPEPEMEGKRWSLFSAAKHQPRQILAWDRVQKHCRCPREALIGEFAQPITEPAIRPAKERRTDARDGLAEQFPLLPAKQALASGMEQKEEGTGPQVMQQKEVRMELSKEGSLGTARTQSFKPPIRPTSPPSRRGASPSRATSPARAERGIVWRP</sequence>
<proteinExistence type="predicted"/>
<feature type="domain" description="ZZ-type" evidence="7">
    <location>
        <begin position="900"/>
        <end position="959"/>
    </location>
</feature>
<accession>A0A812JVH7</accession>
<keyword evidence="3" id="KW-0862">Zinc</keyword>
<keyword evidence="4" id="KW-0560">Oxidoreductase</keyword>
<reference evidence="8" key="1">
    <citation type="submission" date="2021-02" db="EMBL/GenBank/DDBJ databases">
        <authorList>
            <person name="Dougan E. K."/>
            <person name="Rhodes N."/>
            <person name="Thang M."/>
            <person name="Chan C."/>
        </authorList>
    </citation>
    <scope>NUCLEOTIDE SEQUENCE</scope>
</reference>
<evidence type="ECO:0000256" key="3">
    <source>
        <dbReference type="ARBA" id="ARBA00022833"/>
    </source>
</evidence>
<evidence type="ECO:0000313" key="8">
    <source>
        <dbReference type="EMBL" id="CAE7214427.1"/>
    </source>
</evidence>
<dbReference type="SUPFAM" id="SSF57850">
    <property type="entry name" value="RING/U-box"/>
    <property type="match status" value="2"/>
</dbReference>
<evidence type="ECO:0000259" key="7">
    <source>
        <dbReference type="PROSITE" id="PS50135"/>
    </source>
</evidence>
<protein>
    <submittedName>
        <fullName evidence="8">DdaC protein</fullName>
    </submittedName>
</protein>
<evidence type="ECO:0000256" key="4">
    <source>
        <dbReference type="ARBA" id="ARBA00023002"/>
    </source>
</evidence>
<dbReference type="InterPro" id="IPR043145">
    <property type="entry name" value="Znf_ZZ_sf"/>
</dbReference>
<feature type="region of interest" description="Disordered" evidence="6">
    <location>
        <begin position="1197"/>
        <end position="1228"/>
    </location>
</feature>
<dbReference type="InterPro" id="IPR050411">
    <property type="entry name" value="AlphaKG_dependent_hydroxylases"/>
</dbReference>
<dbReference type="InterPro" id="IPR000433">
    <property type="entry name" value="Znf_ZZ"/>
</dbReference>
<dbReference type="InterPro" id="IPR003819">
    <property type="entry name" value="TauD/TfdA-like"/>
</dbReference>
<keyword evidence="2 5" id="KW-0863">Zinc-finger</keyword>
<dbReference type="Gene3D" id="3.60.130.10">
    <property type="entry name" value="Clavaminate synthase-like"/>
    <property type="match status" value="1"/>
</dbReference>
<dbReference type="PANTHER" id="PTHR10696">
    <property type="entry name" value="GAMMA-BUTYROBETAINE HYDROXYLASE-RELATED"/>
    <property type="match status" value="1"/>
</dbReference>
<dbReference type="GO" id="GO:0016491">
    <property type="term" value="F:oxidoreductase activity"/>
    <property type="evidence" value="ECO:0007669"/>
    <property type="project" value="UniProtKB-KW"/>
</dbReference>
<dbReference type="EMBL" id="CAJNJA010006709">
    <property type="protein sequence ID" value="CAE7214427.1"/>
    <property type="molecule type" value="Genomic_DNA"/>
</dbReference>
<dbReference type="SUPFAM" id="SSF51197">
    <property type="entry name" value="Clavaminate synthase-like"/>
    <property type="match status" value="1"/>
</dbReference>